<gene>
    <name evidence="2" type="ORF">ACG00Y_24010</name>
</gene>
<reference evidence="2 3" key="1">
    <citation type="submission" date="2024-08" db="EMBL/GenBank/DDBJ databases">
        <authorList>
            <person name="Lu H."/>
        </authorList>
    </citation>
    <scope>NUCLEOTIDE SEQUENCE [LARGE SCALE GENOMIC DNA]</scope>
    <source>
        <strain evidence="2 3">LYH14W</strain>
    </source>
</reference>
<sequence length="79" mass="8675">MHSDTPNANATATTPTEAQTSVFVRMPKLRQMTGLGRTTIYRLMAQNLFPNPVRLGPRAVGWRVSDIDAWSAARPVAAH</sequence>
<dbReference type="Proteomes" id="UP001606210">
    <property type="component" value="Unassembled WGS sequence"/>
</dbReference>
<organism evidence="2 3">
    <name type="scientific">Pelomonas parva</name>
    <dbReference type="NCBI Taxonomy" id="3299032"/>
    <lineage>
        <taxon>Bacteria</taxon>
        <taxon>Pseudomonadati</taxon>
        <taxon>Pseudomonadota</taxon>
        <taxon>Betaproteobacteria</taxon>
        <taxon>Burkholderiales</taxon>
        <taxon>Sphaerotilaceae</taxon>
        <taxon>Roseateles</taxon>
    </lineage>
</organism>
<feature type="compositionally biased region" description="Low complexity" evidence="1">
    <location>
        <begin position="1"/>
        <end position="16"/>
    </location>
</feature>
<dbReference type="PANTHER" id="PTHR36154:SF1">
    <property type="entry name" value="DNA-BINDING TRANSCRIPTIONAL ACTIVATOR ALPA"/>
    <property type="match status" value="1"/>
</dbReference>
<keyword evidence="3" id="KW-1185">Reference proteome</keyword>
<dbReference type="InterPro" id="IPR010260">
    <property type="entry name" value="AlpA"/>
</dbReference>
<comment type="caution">
    <text evidence="2">The sequence shown here is derived from an EMBL/GenBank/DDBJ whole genome shotgun (WGS) entry which is preliminary data.</text>
</comment>
<evidence type="ECO:0000256" key="1">
    <source>
        <dbReference type="SAM" id="MobiDB-lite"/>
    </source>
</evidence>
<dbReference type="RefSeq" id="WP_394483322.1">
    <property type="nucleotide sequence ID" value="NZ_JBIGHV010000010.1"/>
</dbReference>
<feature type="region of interest" description="Disordered" evidence="1">
    <location>
        <begin position="1"/>
        <end position="21"/>
    </location>
</feature>
<dbReference type="PANTHER" id="PTHR36154">
    <property type="entry name" value="DNA-BINDING TRANSCRIPTIONAL ACTIVATOR ALPA"/>
    <property type="match status" value="1"/>
</dbReference>
<dbReference type="EMBL" id="JBIGHV010000010">
    <property type="protein sequence ID" value="MFG6433001.1"/>
    <property type="molecule type" value="Genomic_DNA"/>
</dbReference>
<dbReference type="Gene3D" id="1.10.238.160">
    <property type="match status" value="1"/>
</dbReference>
<protein>
    <submittedName>
        <fullName evidence="2">Helix-turn-helix transcriptional regulator</fullName>
    </submittedName>
</protein>
<evidence type="ECO:0000313" key="2">
    <source>
        <dbReference type="EMBL" id="MFG6433001.1"/>
    </source>
</evidence>
<name>A0ABW7F930_9BURK</name>
<accession>A0ABW7F930</accession>
<proteinExistence type="predicted"/>
<dbReference type="InterPro" id="IPR052931">
    <property type="entry name" value="Prophage_regulatory_activator"/>
</dbReference>
<dbReference type="Pfam" id="PF05930">
    <property type="entry name" value="Phage_AlpA"/>
    <property type="match status" value="1"/>
</dbReference>
<evidence type="ECO:0000313" key="3">
    <source>
        <dbReference type="Proteomes" id="UP001606210"/>
    </source>
</evidence>